<accession>A0A853R2A5</accession>
<sequence>MLVAIDSYAYIEELMDEILDNPEMLNGMHVDTLLQLVSYAIEKDDFRVLSLVSGLHTGIPSTDNHLPDWWLSDFYDDITQIKFEHQKSIKEIRWRDVILDDGERLTSKKHQPLLNALKYWVIACDNPLENGGNLISSRTASKRFDRTLTLIDVIFLNSTALKLSEFHLQKVDDAFWMGVLMTIAEHSGSVINDLYQVHNRIKNLLDDVVVSQDDMNAFVAKYPHVTREVASDEIILNLKERVKACCWLHQKRYYAHPNRDKYGHRNPRGNNAILTELLFAGKALKTTLNISIYPELELKPTPIRTEFKVVPNSVQSTGSCKENLQDWVFVIKLINSNLDKSNTCKMNPVSSDVSTDSITRITTLRKKNRTKTLPPEFVFNLFRNSYELSKQFCPAPNENGRNFWENVLELLVEASTKLTGNHSNPQRPHYGTNAFVEELHRHLPASEQRHWLKFEAMDRVDAKFKALGIQQFEHLPLSSENRYERIRNNGSMLEMFNVLQGAAQLLLGAVMARRQDELLQLKPFGNLIYIDDKGSASRESSPYDNNYERWCLRFKVKKTGIKGKNLDRKRPIPLSIARIVWQLEQFNRQTIEKGFAKKSDLALFNYVDNQTFKLKKRNSDRFNDAFDALCDYFETATVEMDSGEYRRHYVRQHQLRRFFALVFFWSKGYENMEALRWMLAHSDLEYLHNYITENVDGAVINSAKANVIAQSITRNNGMISNADEIERLREVIAKRLSADSKARLSISTLDDAIFDYEDTSEYKTVPHISKLNAEQELENEVLTMLEDGEIALNLTWNDAEVVHGEEVKSFNLVLQVNELEEE</sequence>
<dbReference type="AlphaFoldDB" id="A0A853R2A5"/>
<organism evidence="1 2">
    <name type="scientific">Vibrio ordalii FS-238</name>
    <dbReference type="NCBI Taxonomy" id="617133"/>
    <lineage>
        <taxon>Bacteria</taxon>
        <taxon>Pseudomonadati</taxon>
        <taxon>Pseudomonadota</taxon>
        <taxon>Gammaproteobacteria</taxon>
        <taxon>Vibrionales</taxon>
        <taxon>Vibrionaceae</taxon>
        <taxon>Vibrio</taxon>
    </lineage>
</organism>
<reference evidence="1 2" key="1">
    <citation type="journal article" date="2012" name="Science">
        <title>Ecological populations of bacteria act as socially cohesive units of antibiotic production and resistance.</title>
        <authorList>
            <person name="Cordero O.X."/>
            <person name="Wildschutte H."/>
            <person name="Kirkup B."/>
            <person name="Proehl S."/>
            <person name="Ngo L."/>
            <person name="Hussain F."/>
            <person name="Le Roux F."/>
            <person name="Mincer T."/>
            <person name="Polz M.F."/>
        </authorList>
    </citation>
    <scope>NUCLEOTIDE SEQUENCE [LARGE SCALE GENOMIC DNA]</scope>
    <source>
        <strain evidence="1 2">FS-238</strain>
    </source>
</reference>
<dbReference type="Proteomes" id="UP000094808">
    <property type="component" value="Unassembled WGS sequence"/>
</dbReference>
<protein>
    <submittedName>
        <fullName evidence="1">Integrase</fullName>
    </submittedName>
</protein>
<gene>
    <name evidence="1" type="ORF">A1QS_05555</name>
</gene>
<dbReference type="RefSeq" id="WP_017046116.1">
    <property type="nucleotide sequence ID" value="NZ_AJYS02000195.1"/>
</dbReference>
<proteinExistence type="predicted"/>
<evidence type="ECO:0000313" key="2">
    <source>
        <dbReference type="Proteomes" id="UP000094808"/>
    </source>
</evidence>
<keyword evidence="2" id="KW-1185">Reference proteome</keyword>
<dbReference type="EMBL" id="AJYS02000195">
    <property type="protein sequence ID" value="OEE36075.1"/>
    <property type="molecule type" value="Genomic_DNA"/>
</dbReference>
<comment type="caution">
    <text evidence="1">The sequence shown here is derived from an EMBL/GenBank/DDBJ whole genome shotgun (WGS) entry which is preliminary data.</text>
</comment>
<evidence type="ECO:0000313" key="1">
    <source>
        <dbReference type="EMBL" id="OEE36075.1"/>
    </source>
</evidence>
<name>A0A853R2A5_9VIBR</name>